<dbReference type="GO" id="GO:0005737">
    <property type="term" value="C:cytoplasm"/>
    <property type="evidence" value="ECO:0007669"/>
    <property type="project" value="UniProtKB-SubCell"/>
</dbReference>
<dbReference type="eggNOG" id="COG0175">
    <property type="taxonomic scope" value="Bacteria"/>
</dbReference>
<dbReference type="EC" id="1.8.4.10" evidence="9 14"/>
<dbReference type="FunCoup" id="A0A1I2D2G3">
    <property type="interactions" value="238"/>
</dbReference>
<dbReference type="NCBIfam" id="TIGR02055">
    <property type="entry name" value="APS_reductase"/>
    <property type="match status" value="1"/>
</dbReference>
<evidence type="ECO:0000256" key="7">
    <source>
        <dbReference type="ARBA" id="ARBA00024298"/>
    </source>
</evidence>
<evidence type="ECO:0000256" key="1">
    <source>
        <dbReference type="ARBA" id="ARBA00009732"/>
    </source>
</evidence>
<keyword evidence="4 14" id="KW-0560">Oxidoreductase</keyword>
<evidence type="ECO:0000313" key="17">
    <source>
        <dbReference type="Proteomes" id="UP000181976"/>
    </source>
</evidence>
<dbReference type="Gene3D" id="3.40.50.620">
    <property type="entry name" value="HUPs"/>
    <property type="match status" value="1"/>
</dbReference>
<dbReference type="HAMAP" id="MF_00063">
    <property type="entry name" value="CysH"/>
    <property type="match status" value="1"/>
</dbReference>
<evidence type="ECO:0000256" key="13">
    <source>
        <dbReference type="ARBA" id="ARBA00048441"/>
    </source>
</evidence>
<dbReference type="InterPro" id="IPR014729">
    <property type="entry name" value="Rossmann-like_a/b/a_fold"/>
</dbReference>
<keyword evidence="17" id="KW-1185">Reference proteome</keyword>
<feature type="binding site" evidence="14">
    <location>
        <position position="119"/>
    </location>
    <ligand>
        <name>[4Fe-4S] cluster</name>
        <dbReference type="ChEBI" id="CHEBI:49883"/>
    </ligand>
</feature>
<comment type="pathway">
    <text evidence="8 14">Sulfur metabolism; hydrogen sulfide biosynthesis; sulfite from sulfate.</text>
</comment>
<dbReference type="NCBIfam" id="TIGR00434">
    <property type="entry name" value="cysH"/>
    <property type="match status" value="1"/>
</dbReference>
<keyword evidence="5 14" id="KW-0408">Iron</keyword>
<comment type="function">
    <text evidence="7 14">Catalyzes the formation of sulfite from adenosine 5'-phosphosulfate (APS) using thioredoxin as an electron donor.</text>
</comment>
<keyword evidence="3 14" id="KW-0479">Metal-binding</keyword>
<dbReference type="Proteomes" id="UP000181976">
    <property type="component" value="Unassembled WGS sequence"/>
</dbReference>
<keyword evidence="6 14" id="KW-0411">Iron-sulfur</keyword>
<dbReference type="InParanoid" id="A0A1I2D2G3"/>
<feature type="domain" description="Phosphoadenosine phosphosulphate reductase" evidence="15">
    <location>
        <begin position="33"/>
        <end position="207"/>
    </location>
</feature>
<dbReference type="GO" id="GO:0070814">
    <property type="term" value="P:hydrogen sulfide biosynthetic process"/>
    <property type="evidence" value="ECO:0007669"/>
    <property type="project" value="UniProtKB-UniRule"/>
</dbReference>
<dbReference type="GO" id="GO:0004604">
    <property type="term" value="F:phosphoadenylyl-sulfate reductase (thioredoxin) activity"/>
    <property type="evidence" value="ECO:0007669"/>
    <property type="project" value="UniProtKB-UniRule"/>
</dbReference>
<dbReference type="PANTHER" id="PTHR46482">
    <property type="entry name" value="5'-ADENYLYLSULFATE REDUCTASE 3, CHLOROPLASTIC"/>
    <property type="match status" value="1"/>
</dbReference>
<dbReference type="GO" id="GO:0046872">
    <property type="term" value="F:metal ion binding"/>
    <property type="evidence" value="ECO:0007669"/>
    <property type="project" value="UniProtKB-KW"/>
</dbReference>
<keyword evidence="2 14" id="KW-0963">Cytoplasm</keyword>
<dbReference type="PANTHER" id="PTHR46482:SF9">
    <property type="entry name" value="5'-ADENYLYLSULFATE REDUCTASE 1, CHLOROPLASTIC"/>
    <property type="match status" value="1"/>
</dbReference>
<evidence type="ECO:0000256" key="4">
    <source>
        <dbReference type="ARBA" id="ARBA00023002"/>
    </source>
</evidence>
<gene>
    <name evidence="14" type="primary">cysH</name>
    <name evidence="16" type="ORF">SAMN05444380_11776</name>
</gene>
<dbReference type="GO" id="GO:0019344">
    <property type="term" value="P:cysteine biosynthetic process"/>
    <property type="evidence" value="ECO:0007669"/>
    <property type="project" value="InterPro"/>
</dbReference>
<dbReference type="InterPro" id="IPR002500">
    <property type="entry name" value="PAPS_reduct_dom"/>
</dbReference>
<name>A0A1I2D2G3_9BACT</name>
<dbReference type="InterPro" id="IPR004511">
    <property type="entry name" value="PAPS/APS_Rdtase"/>
</dbReference>
<reference evidence="16 17" key="1">
    <citation type="submission" date="2016-10" db="EMBL/GenBank/DDBJ databases">
        <authorList>
            <person name="de Groot N.N."/>
        </authorList>
    </citation>
    <scope>NUCLEOTIDE SEQUENCE [LARGE SCALE GENOMIC DNA]</scope>
    <source>
        <strain evidence="16 17">DSM 19012</strain>
    </source>
</reference>
<dbReference type="OrthoDB" id="9794018at2"/>
<dbReference type="GO" id="GO:0019379">
    <property type="term" value="P:sulfate assimilation, phosphoadenylyl sulfate reduction by phosphoadenylyl-sulfate reductase (thioredoxin)"/>
    <property type="evidence" value="ECO:0007669"/>
    <property type="project" value="UniProtKB-UniRule"/>
</dbReference>
<feature type="active site" description="Nucleophile; cysteine thiosulfonate intermediate" evidence="14">
    <location>
        <position position="229"/>
    </location>
</feature>
<feature type="binding site" evidence="14">
    <location>
        <position position="204"/>
    </location>
    <ligand>
        <name>[4Fe-4S] cluster</name>
        <dbReference type="ChEBI" id="CHEBI:49883"/>
    </ligand>
</feature>
<dbReference type="NCBIfam" id="NF002537">
    <property type="entry name" value="PRK02090.1"/>
    <property type="match status" value="1"/>
</dbReference>
<feature type="binding site" evidence="14">
    <location>
        <position position="201"/>
    </location>
    <ligand>
        <name>[4Fe-4S] cluster</name>
        <dbReference type="ChEBI" id="CHEBI:49883"/>
    </ligand>
</feature>
<sequence>MNKAKIEELNSRFRDKSPEDLISWFLDEYGHRVALSSSLGAEDQVLTDMVLKIRPDARIFTLDTGRLFPETYDLIDRTNKKYNVKIEVLFPDYKRVEEMVNSKGINLFYDSIENRKLCCHIRKIEPLTRVFKTLDAWICGLRAGQAVTRQNIQLVEWDDNNGLIKVNPLAYWSESQVWDYIKANKVPYNPLHDKGYPSIGCLPCTRAIEPGEDVRAGRWWWENPESKECGLHKR</sequence>
<proteinExistence type="inferred from homology"/>
<dbReference type="GO" id="GO:0043866">
    <property type="term" value="F:adenylyl-sulfate reductase (thioredoxin) activity"/>
    <property type="evidence" value="ECO:0007669"/>
    <property type="project" value="UniProtKB-EC"/>
</dbReference>
<dbReference type="Pfam" id="PF01507">
    <property type="entry name" value="PAPS_reduct"/>
    <property type="match status" value="1"/>
</dbReference>
<comment type="cofactor">
    <cofactor evidence="14">
        <name>[4Fe-4S] cluster</name>
        <dbReference type="ChEBI" id="CHEBI:49883"/>
    </cofactor>
    <text evidence="14">Binds 1 [4Fe-4S] cluster per subunit.</text>
</comment>
<evidence type="ECO:0000259" key="15">
    <source>
        <dbReference type="Pfam" id="PF01507"/>
    </source>
</evidence>
<dbReference type="InterPro" id="IPR011798">
    <property type="entry name" value="APS_reductase"/>
</dbReference>
<dbReference type="EMBL" id="FONA01000017">
    <property type="protein sequence ID" value="SFE74243.1"/>
    <property type="molecule type" value="Genomic_DNA"/>
</dbReference>
<dbReference type="STRING" id="385682.SAMN05444380_11776"/>
<evidence type="ECO:0000256" key="9">
    <source>
        <dbReference type="ARBA" id="ARBA00024386"/>
    </source>
</evidence>
<dbReference type="CDD" id="cd23945">
    <property type="entry name" value="PAPS_reductase"/>
    <property type="match status" value="1"/>
</dbReference>
<evidence type="ECO:0000313" key="16">
    <source>
        <dbReference type="EMBL" id="SFE74243.1"/>
    </source>
</evidence>
<dbReference type="GO" id="GO:0051539">
    <property type="term" value="F:4 iron, 4 sulfur cluster binding"/>
    <property type="evidence" value="ECO:0007669"/>
    <property type="project" value="UniProtKB-UniRule"/>
</dbReference>
<evidence type="ECO:0000256" key="11">
    <source>
        <dbReference type="ARBA" id="ARBA00030894"/>
    </source>
</evidence>
<evidence type="ECO:0000256" key="3">
    <source>
        <dbReference type="ARBA" id="ARBA00022723"/>
    </source>
</evidence>
<evidence type="ECO:0000256" key="10">
    <source>
        <dbReference type="ARBA" id="ARBA00029514"/>
    </source>
</evidence>
<dbReference type="AlphaFoldDB" id="A0A1I2D2G3"/>
<dbReference type="SUPFAM" id="SSF52402">
    <property type="entry name" value="Adenine nucleotide alpha hydrolases-like"/>
    <property type="match status" value="1"/>
</dbReference>
<dbReference type="RefSeq" id="WP_010527729.1">
    <property type="nucleotide sequence ID" value="NZ_AFSL01000060.1"/>
</dbReference>
<evidence type="ECO:0000256" key="12">
    <source>
        <dbReference type="ARBA" id="ARBA00032041"/>
    </source>
</evidence>
<evidence type="ECO:0000256" key="5">
    <source>
        <dbReference type="ARBA" id="ARBA00023004"/>
    </source>
</evidence>
<evidence type="ECO:0000256" key="8">
    <source>
        <dbReference type="ARBA" id="ARBA00024327"/>
    </source>
</evidence>
<evidence type="ECO:0000256" key="2">
    <source>
        <dbReference type="ARBA" id="ARBA00022490"/>
    </source>
</evidence>
<feature type="binding site" evidence="14">
    <location>
        <position position="118"/>
    </location>
    <ligand>
        <name>[4Fe-4S] cluster</name>
        <dbReference type="ChEBI" id="CHEBI:49883"/>
    </ligand>
</feature>
<comment type="similarity">
    <text evidence="1 14">Belongs to the PAPS reductase family. CysH subfamily.</text>
</comment>
<evidence type="ECO:0000256" key="14">
    <source>
        <dbReference type="HAMAP-Rule" id="MF_00063"/>
    </source>
</evidence>
<comment type="subcellular location">
    <subcellularLocation>
        <location evidence="14">Cytoplasm</location>
    </subcellularLocation>
</comment>
<organism evidence="16 17">
    <name type="scientific">Thermophagus xiamenensis</name>
    <dbReference type="NCBI Taxonomy" id="385682"/>
    <lineage>
        <taxon>Bacteria</taxon>
        <taxon>Pseudomonadati</taxon>
        <taxon>Bacteroidota</taxon>
        <taxon>Bacteroidia</taxon>
        <taxon>Marinilabiliales</taxon>
        <taxon>Marinilabiliaceae</taxon>
        <taxon>Thermophagus</taxon>
    </lineage>
</organism>
<comment type="catalytic activity">
    <reaction evidence="13 14">
        <text>[thioredoxin]-disulfide + sulfite + AMP + 2 H(+) = adenosine 5'-phosphosulfate + [thioredoxin]-dithiol</text>
        <dbReference type="Rhea" id="RHEA:21976"/>
        <dbReference type="Rhea" id="RHEA-COMP:10698"/>
        <dbReference type="Rhea" id="RHEA-COMP:10700"/>
        <dbReference type="ChEBI" id="CHEBI:15378"/>
        <dbReference type="ChEBI" id="CHEBI:17359"/>
        <dbReference type="ChEBI" id="CHEBI:29950"/>
        <dbReference type="ChEBI" id="CHEBI:50058"/>
        <dbReference type="ChEBI" id="CHEBI:58243"/>
        <dbReference type="ChEBI" id="CHEBI:456215"/>
        <dbReference type="EC" id="1.8.4.10"/>
    </reaction>
</comment>
<dbReference type="PIRSF" id="PIRSF000857">
    <property type="entry name" value="PAPS_reductase"/>
    <property type="match status" value="1"/>
</dbReference>
<accession>A0A1I2D2G3</accession>
<evidence type="ECO:0000256" key="6">
    <source>
        <dbReference type="ARBA" id="ARBA00023014"/>
    </source>
</evidence>
<protein>
    <recommendedName>
        <fullName evidence="10 14">Adenosine 5'-phosphosulfate reductase</fullName>
        <shortName evidence="14">APS reductase</shortName>
        <ecNumber evidence="9 14">1.8.4.10</ecNumber>
    </recommendedName>
    <alternativeName>
        <fullName evidence="12 14">5'-adenylylsulfate reductase</fullName>
    </alternativeName>
    <alternativeName>
        <fullName evidence="11 14">Thioredoxin-dependent 5'-adenylylsulfate reductase</fullName>
    </alternativeName>
</protein>